<keyword evidence="3" id="KW-0479">Metal-binding</keyword>
<evidence type="ECO:0000256" key="9">
    <source>
        <dbReference type="ARBA" id="ARBA00023163"/>
    </source>
</evidence>
<proteinExistence type="inferred from homology"/>
<dbReference type="Pfam" id="PF13912">
    <property type="entry name" value="zf-C2H2_6"/>
    <property type="match status" value="2"/>
</dbReference>
<dbReference type="GO" id="GO:0008270">
    <property type="term" value="F:zinc ion binding"/>
    <property type="evidence" value="ECO:0007669"/>
    <property type="project" value="UniProtKB-KW"/>
</dbReference>
<sequence>MDSDSAPYFPCHVCGKTFPTSESLEDHQRCHLGEKPHECEECGRCFYQASQLQQHQRMHKSEYQCQACGRGFVSLFALRKHKHTHGKSRPYRCPKCDLCFTGATRLAEHMTTHREESFPCDICNRVFPSKSSRVEHRKSHSKSGDHPSPSVSKAEHEISPLPSESSSALTKAQDLYNCPHCSMQFFSKSGFLEHQNKHHLEEKPFKCKLCGKMFALRRYLKEHERRHRIKEKFQCSQCQSEFSTSQDLSSHMRLPTVGTDDSQPNRSARPSCTLNVQRTFCFHEVHLASSDRM</sequence>
<dbReference type="GO" id="GO:0001228">
    <property type="term" value="F:DNA-binding transcription activator activity, RNA polymerase II-specific"/>
    <property type="evidence" value="ECO:0007669"/>
    <property type="project" value="TreeGrafter"/>
</dbReference>
<dbReference type="SUPFAM" id="SSF57667">
    <property type="entry name" value="beta-beta-alpha zinc fingers"/>
    <property type="match status" value="5"/>
</dbReference>
<evidence type="ECO:0000256" key="5">
    <source>
        <dbReference type="ARBA" id="ARBA00022771"/>
    </source>
</evidence>
<evidence type="ECO:0000259" key="13">
    <source>
        <dbReference type="PROSITE" id="PS50157"/>
    </source>
</evidence>
<feature type="domain" description="C2H2-type" evidence="13">
    <location>
        <begin position="9"/>
        <end position="36"/>
    </location>
</feature>
<evidence type="ECO:0000256" key="11">
    <source>
        <dbReference type="PROSITE-ProRule" id="PRU00042"/>
    </source>
</evidence>
<feature type="domain" description="C2H2-type" evidence="13">
    <location>
        <begin position="233"/>
        <end position="263"/>
    </location>
</feature>
<reference evidence="14" key="2">
    <citation type="submission" date="2025-08" db="UniProtKB">
        <authorList>
            <consortium name="Ensembl"/>
        </authorList>
    </citation>
    <scope>IDENTIFICATION</scope>
</reference>
<dbReference type="GeneTree" id="ENSGT01030000234576"/>
<dbReference type="PROSITE" id="PS00028">
    <property type="entry name" value="ZINC_FINGER_C2H2_1"/>
    <property type="match status" value="7"/>
</dbReference>
<evidence type="ECO:0000256" key="10">
    <source>
        <dbReference type="ARBA" id="ARBA00023242"/>
    </source>
</evidence>
<evidence type="ECO:0000256" key="6">
    <source>
        <dbReference type="ARBA" id="ARBA00022833"/>
    </source>
</evidence>
<dbReference type="InterPro" id="IPR013087">
    <property type="entry name" value="Znf_C2H2_type"/>
</dbReference>
<evidence type="ECO:0000256" key="3">
    <source>
        <dbReference type="ARBA" id="ARBA00022723"/>
    </source>
</evidence>
<dbReference type="FunFam" id="3.30.160.60:FF:000965">
    <property type="entry name" value="Neurotrophin receptor-interacting factor homolog"/>
    <property type="match status" value="1"/>
</dbReference>
<dbReference type="InterPro" id="IPR036236">
    <property type="entry name" value="Znf_C2H2_sf"/>
</dbReference>
<feature type="domain" description="C2H2-type" evidence="13">
    <location>
        <begin position="118"/>
        <end position="145"/>
    </location>
</feature>
<reference evidence="14" key="1">
    <citation type="submission" date="2023-05" db="EMBL/GenBank/DDBJ databases">
        <title>High-quality long-read genome of Scophthalmus maximus.</title>
        <authorList>
            <person name="Lien S."/>
            <person name="Martinez P."/>
        </authorList>
    </citation>
    <scope>NUCLEOTIDE SEQUENCE [LARGE SCALE GENOMIC DNA]</scope>
</reference>
<evidence type="ECO:0000256" key="1">
    <source>
        <dbReference type="ARBA" id="ARBA00004123"/>
    </source>
</evidence>
<evidence type="ECO:0000256" key="8">
    <source>
        <dbReference type="ARBA" id="ARBA00023125"/>
    </source>
</evidence>
<feature type="domain" description="C2H2-type" evidence="13">
    <location>
        <begin position="91"/>
        <end position="118"/>
    </location>
</feature>
<dbReference type="Pfam" id="PF00096">
    <property type="entry name" value="zf-C2H2"/>
    <property type="match status" value="5"/>
</dbReference>
<dbReference type="AlphaFoldDB" id="A0A8D3E4F6"/>
<dbReference type="GO" id="GO:0000978">
    <property type="term" value="F:RNA polymerase II cis-regulatory region sequence-specific DNA binding"/>
    <property type="evidence" value="ECO:0007669"/>
    <property type="project" value="TreeGrafter"/>
</dbReference>
<feature type="domain" description="C2H2-type" evidence="13">
    <location>
        <begin position="176"/>
        <end position="204"/>
    </location>
</feature>
<keyword evidence="4" id="KW-0677">Repeat</keyword>
<feature type="region of interest" description="Disordered" evidence="12">
    <location>
        <begin position="133"/>
        <end position="166"/>
    </location>
</feature>
<feature type="domain" description="C2H2-type" evidence="13">
    <location>
        <begin position="63"/>
        <end position="90"/>
    </location>
</feature>
<keyword evidence="6" id="KW-0862">Zinc</keyword>
<keyword evidence="5 11" id="KW-0863">Zinc-finger</keyword>
<dbReference type="PANTHER" id="PTHR24393">
    <property type="entry name" value="ZINC FINGER PROTEIN"/>
    <property type="match status" value="1"/>
</dbReference>
<evidence type="ECO:0000313" key="14">
    <source>
        <dbReference type="Ensembl" id="ENSSMAP00000066665.1"/>
    </source>
</evidence>
<protein>
    <submittedName>
        <fullName evidence="14">Zgc:66448</fullName>
    </submittedName>
</protein>
<dbReference type="GO" id="GO:0005634">
    <property type="term" value="C:nucleus"/>
    <property type="evidence" value="ECO:0007669"/>
    <property type="project" value="UniProtKB-SubCell"/>
</dbReference>
<dbReference type="Gene3D" id="3.30.160.60">
    <property type="entry name" value="Classic Zinc Finger"/>
    <property type="match status" value="6"/>
</dbReference>
<evidence type="ECO:0000256" key="7">
    <source>
        <dbReference type="ARBA" id="ARBA00023015"/>
    </source>
</evidence>
<keyword evidence="7" id="KW-0805">Transcription regulation</keyword>
<evidence type="ECO:0000256" key="2">
    <source>
        <dbReference type="ARBA" id="ARBA00006991"/>
    </source>
</evidence>
<dbReference type="PANTHER" id="PTHR24393:SF100">
    <property type="entry name" value="ZINC FINGER PROTEIN-RELATED"/>
    <property type="match status" value="1"/>
</dbReference>
<accession>A0A8D3E4F6</accession>
<comment type="similarity">
    <text evidence="2">Belongs to the krueppel C2H2-type zinc-finger protein family.</text>
</comment>
<feature type="compositionally biased region" description="Polar residues" evidence="12">
    <location>
        <begin position="259"/>
        <end position="270"/>
    </location>
</feature>
<organism evidence="14 15">
    <name type="scientific">Scophthalmus maximus</name>
    <name type="common">Turbot</name>
    <name type="synonym">Psetta maxima</name>
    <dbReference type="NCBI Taxonomy" id="52904"/>
    <lineage>
        <taxon>Eukaryota</taxon>
        <taxon>Metazoa</taxon>
        <taxon>Chordata</taxon>
        <taxon>Craniata</taxon>
        <taxon>Vertebrata</taxon>
        <taxon>Euteleostomi</taxon>
        <taxon>Actinopterygii</taxon>
        <taxon>Neopterygii</taxon>
        <taxon>Teleostei</taxon>
        <taxon>Neoteleostei</taxon>
        <taxon>Acanthomorphata</taxon>
        <taxon>Carangaria</taxon>
        <taxon>Pleuronectiformes</taxon>
        <taxon>Pleuronectoidei</taxon>
        <taxon>Scophthalmidae</taxon>
        <taxon>Scophthalmus</taxon>
    </lineage>
</organism>
<keyword evidence="10" id="KW-0539">Nucleus</keyword>
<dbReference type="FunFam" id="3.30.160.60:FF:000634">
    <property type="entry name" value="Zinc finger X-chromosomal protein"/>
    <property type="match status" value="1"/>
</dbReference>
<feature type="domain" description="C2H2-type" evidence="13">
    <location>
        <begin position="37"/>
        <end position="64"/>
    </location>
</feature>
<keyword evidence="8" id="KW-0238">DNA-binding</keyword>
<name>A0A8D3E4F6_SCOMX</name>
<evidence type="ECO:0000256" key="4">
    <source>
        <dbReference type="ARBA" id="ARBA00022737"/>
    </source>
</evidence>
<dbReference type="Ensembl" id="ENSSMAT00000055037.1">
    <property type="protein sequence ID" value="ENSSMAP00000066665.1"/>
    <property type="gene ID" value="ENSSMAG00000033776.1"/>
</dbReference>
<dbReference type="Proteomes" id="UP000694558">
    <property type="component" value="Chromosome 1"/>
</dbReference>
<comment type="subcellular location">
    <subcellularLocation>
        <location evidence="1">Nucleus</location>
    </subcellularLocation>
</comment>
<dbReference type="SMART" id="SM00355">
    <property type="entry name" value="ZnF_C2H2"/>
    <property type="match status" value="8"/>
</dbReference>
<feature type="region of interest" description="Disordered" evidence="12">
    <location>
        <begin position="246"/>
        <end position="270"/>
    </location>
</feature>
<gene>
    <name evidence="14" type="primary">si:ch211-261d7.3</name>
</gene>
<dbReference type="PROSITE" id="PS50157">
    <property type="entry name" value="ZINC_FINGER_C2H2_2"/>
    <property type="match status" value="8"/>
</dbReference>
<dbReference type="FunFam" id="3.30.160.60:FF:000204">
    <property type="entry name" value="Zinc finger protein 331"/>
    <property type="match status" value="1"/>
</dbReference>
<keyword evidence="9" id="KW-0804">Transcription</keyword>
<feature type="domain" description="C2H2-type" evidence="13">
    <location>
        <begin position="205"/>
        <end position="232"/>
    </location>
</feature>
<evidence type="ECO:0000313" key="15">
    <source>
        <dbReference type="Proteomes" id="UP000694558"/>
    </source>
</evidence>
<evidence type="ECO:0000256" key="12">
    <source>
        <dbReference type="SAM" id="MobiDB-lite"/>
    </source>
</evidence>